<dbReference type="CDD" id="cd06558">
    <property type="entry name" value="crotonase-like"/>
    <property type="match status" value="1"/>
</dbReference>
<reference evidence="3" key="1">
    <citation type="submission" date="2020-05" db="EMBL/GenBank/DDBJ databases">
        <authorList>
            <person name="Chiriac C."/>
            <person name="Salcher M."/>
            <person name="Ghai R."/>
            <person name="Kavagutti S V."/>
        </authorList>
    </citation>
    <scope>NUCLEOTIDE SEQUENCE</scope>
</reference>
<evidence type="ECO:0000256" key="2">
    <source>
        <dbReference type="SAM" id="MobiDB-lite"/>
    </source>
</evidence>
<dbReference type="InterPro" id="IPR029045">
    <property type="entry name" value="ClpP/crotonase-like_dom_sf"/>
</dbReference>
<dbReference type="InterPro" id="IPR001753">
    <property type="entry name" value="Enoyl-CoA_hydra/iso"/>
</dbReference>
<dbReference type="PANTHER" id="PTHR43802:SF1">
    <property type="entry name" value="IP11341P-RELATED"/>
    <property type="match status" value="1"/>
</dbReference>
<protein>
    <submittedName>
        <fullName evidence="3">Unannotated protein</fullName>
    </submittedName>
</protein>
<organism evidence="3">
    <name type="scientific">freshwater metagenome</name>
    <dbReference type="NCBI Taxonomy" id="449393"/>
    <lineage>
        <taxon>unclassified sequences</taxon>
        <taxon>metagenomes</taxon>
        <taxon>ecological metagenomes</taxon>
    </lineage>
</organism>
<evidence type="ECO:0000313" key="3">
    <source>
        <dbReference type="EMBL" id="CAB4952984.1"/>
    </source>
</evidence>
<name>A0A6J7KG81_9ZZZZ</name>
<dbReference type="Pfam" id="PF00378">
    <property type="entry name" value="ECH_1"/>
    <property type="match status" value="1"/>
</dbReference>
<proteinExistence type="inferred from homology"/>
<dbReference type="Gene3D" id="3.90.226.10">
    <property type="entry name" value="2-enoyl-CoA Hydratase, Chain A, domain 1"/>
    <property type="match status" value="1"/>
</dbReference>
<gene>
    <name evidence="3" type="ORF">UFOPK3772_01673</name>
</gene>
<feature type="compositionally biased region" description="Basic and acidic residues" evidence="2">
    <location>
        <begin position="286"/>
        <end position="300"/>
    </location>
</feature>
<dbReference type="AlphaFoldDB" id="A0A6J7KG81"/>
<accession>A0A6J7KG81</accession>
<dbReference type="PANTHER" id="PTHR43802">
    <property type="entry name" value="ENOYL-COA HYDRATASE"/>
    <property type="match status" value="1"/>
</dbReference>
<evidence type="ECO:0000256" key="1">
    <source>
        <dbReference type="ARBA" id="ARBA00005254"/>
    </source>
</evidence>
<comment type="similarity">
    <text evidence="1">Belongs to the enoyl-CoA hydratase/isomerase family.</text>
</comment>
<dbReference type="SUPFAM" id="SSF52096">
    <property type="entry name" value="ClpP/crotonase"/>
    <property type="match status" value="1"/>
</dbReference>
<feature type="region of interest" description="Disordered" evidence="2">
    <location>
        <begin position="286"/>
        <end position="306"/>
    </location>
</feature>
<sequence length="306" mass="33162">MTRYGTAESIAAAPTQVLYEVDRATGVAWITLNRPEKHNAMSVPMRDRITDIIHEANLDDDVRVIVFRGNGKSFCSGNEINEEWGQRRPHERRRTLNVSYRYGTDMAWGRLGFSQAISRSPKITIAQIHGYCAAAAYFMIACKVDIVIAADDAKVGALEARFLGPAGAAASVHINRIIGMKAARRTGFTAMPMSGVEAQRLGLVHECASSDRLADHARNVAEEIASQDPGALLHLKGRIRAAEGLMDTSVPSVTGLFVSHHLQSAPDEMDFWKAAKEVGVGGALDADKRRKGAVDPRTGDEGVVAL</sequence>
<dbReference type="EMBL" id="CAFBNE010000050">
    <property type="protein sequence ID" value="CAB4952984.1"/>
    <property type="molecule type" value="Genomic_DNA"/>
</dbReference>